<accession>A0A8S5RR68</accession>
<organism evidence="1">
    <name type="scientific">Siphoviridae sp. ct1NJ1</name>
    <dbReference type="NCBI Taxonomy" id="2827557"/>
    <lineage>
        <taxon>Viruses</taxon>
        <taxon>Duplodnaviria</taxon>
        <taxon>Heunggongvirae</taxon>
        <taxon>Uroviricota</taxon>
        <taxon>Caudoviricetes</taxon>
    </lineage>
</organism>
<dbReference type="EMBL" id="BK057790">
    <property type="protein sequence ID" value="DAE91834.1"/>
    <property type="molecule type" value="Genomic_DNA"/>
</dbReference>
<evidence type="ECO:0000313" key="1">
    <source>
        <dbReference type="EMBL" id="DAE91834.1"/>
    </source>
</evidence>
<proteinExistence type="predicted"/>
<name>A0A8S5RR68_9CAUD</name>
<sequence length="159" mass="18180">MGVSRDVFDKRIRQAVKASAIEVQDEAQTHHNYTSRTGDLTRSIDMRMLTDKSAVVYLDEGLADYGPFVHEGTRPHMIRPKNRKALRWVPAGGNSFLFAKNVLHPGNRMDPFLYRALDTKRPDIIKLFGQYTKLATKDICDAIEQKYSNGQACEIEFKF</sequence>
<reference evidence="1" key="1">
    <citation type="journal article" date="2021" name="Proc. Natl. Acad. Sci. U.S.A.">
        <title>A Catalog of Tens of Thousands of Viruses from Human Metagenomes Reveals Hidden Associations with Chronic Diseases.</title>
        <authorList>
            <person name="Tisza M.J."/>
            <person name="Buck C.B."/>
        </authorList>
    </citation>
    <scope>NUCLEOTIDE SEQUENCE</scope>
    <source>
        <strain evidence="1">Ct1NJ1</strain>
    </source>
</reference>
<protein>
    <submittedName>
        <fullName evidence="1">Minor capsid protein</fullName>
    </submittedName>
</protein>